<keyword evidence="1" id="KW-0812">Transmembrane</keyword>
<evidence type="ECO:0000313" key="3">
    <source>
        <dbReference type="Proteomes" id="UP000478208"/>
    </source>
</evidence>
<feature type="transmembrane region" description="Helical" evidence="1">
    <location>
        <begin position="134"/>
        <end position="160"/>
    </location>
</feature>
<comment type="caution">
    <text evidence="2">The sequence shown here is derived from an EMBL/GenBank/DDBJ whole genome shotgun (WGS) entry which is preliminary data.</text>
</comment>
<feature type="transmembrane region" description="Helical" evidence="1">
    <location>
        <begin position="172"/>
        <end position="194"/>
    </location>
</feature>
<accession>A0A6L6U676</accession>
<dbReference type="RefSeq" id="WP_157362571.1">
    <property type="nucleotide sequence ID" value="NZ_WOWS01000001.1"/>
</dbReference>
<keyword evidence="1" id="KW-1133">Transmembrane helix</keyword>
<sequence>MSDNYNKPAFKKLLEKLQEESWQLELLISGFAIFGLFTAYNSIKIASIEASVNGVVHENIITQVALFSCVILLVNLLLHVLLRGLWIGALGLRYVSGDIDYDYLKYSPKFTKYLKKRVGSFDRYIGRLENYCSIMFAVSFLLIFYVLALTFSLIAIVLTAEYIIENESFPEWLRLTLGVPIMLFICFGMLLTFFDFATQGLLKKNKWISKFYFPFYWVFSFITLSFLYRPIVYNFLDNKFGKRLSFVLFPMFIIVSLFSSVDYNFSNYFSEQSKSNAYTTSDNNYEDLVKEDNELFIDDAAIQSKIITGNFVKVFIRFTESIEDNIFSFNKNLKPEKDKRGMITDFSKGYNSAKFDSKNQRQKFDSLKRDYLKTFNKLYTIEIDTLQFTSDFVINKNTLGFETYLPTESLSKGKHLLTIKYNTLKKQDTVKRDLLSILFWYYPD</sequence>
<feature type="transmembrane region" description="Helical" evidence="1">
    <location>
        <begin position="244"/>
        <end position="265"/>
    </location>
</feature>
<feature type="transmembrane region" description="Helical" evidence="1">
    <location>
        <begin position="21"/>
        <end position="40"/>
    </location>
</feature>
<name>A0A6L6U676_9FLAO</name>
<proteinExistence type="predicted"/>
<reference evidence="2 3" key="1">
    <citation type="submission" date="2019-12" db="EMBL/GenBank/DDBJ databases">
        <authorList>
            <person name="Li J."/>
        </authorList>
    </citation>
    <scope>NUCLEOTIDE SEQUENCE [LARGE SCALE GENOMIC DNA]</scope>
    <source>
        <strain evidence="2 3">HL2-2</strain>
    </source>
</reference>
<feature type="transmembrane region" description="Helical" evidence="1">
    <location>
        <begin position="215"/>
        <end position="232"/>
    </location>
</feature>
<dbReference type="AlphaFoldDB" id="A0A6L6U676"/>
<dbReference type="Proteomes" id="UP000478208">
    <property type="component" value="Unassembled WGS sequence"/>
</dbReference>
<gene>
    <name evidence="2" type="ORF">GN138_04625</name>
</gene>
<keyword evidence="3" id="KW-1185">Reference proteome</keyword>
<evidence type="ECO:0000313" key="2">
    <source>
        <dbReference type="EMBL" id="MUU77720.1"/>
    </source>
</evidence>
<evidence type="ECO:0000256" key="1">
    <source>
        <dbReference type="SAM" id="Phobius"/>
    </source>
</evidence>
<organism evidence="2 3">
    <name type="scientific">Winogradskyella endarachnes</name>
    <dbReference type="NCBI Taxonomy" id="2681965"/>
    <lineage>
        <taxon>Bacteria</taxon>
        <taxon>Pseudomonadati</taxon>
        <taxon>Bacteroidota</taxon>
        <taxon>Flavobacteriia</taxon>
        <taxon>Flavobacteriales</taxon>
        <taxon>Flavobacteriaceae</taxon>
        <taxon>Winogradskyella</taxon>
    </lineage>
</organism>
<dbReference type="EMBL" id="WOWS01000001">
    <property type="protein sequence ID" value="MUU77720.1"/>
    <property type="molecule type" value="Genomic_DNA"/>
</dbReference>
<protein>
    <submittedName>
        <fullName evidence="2">Uncharacterized protein</fullName>
    </submittedName>
</protein>
<feature type="transmembrane region" description="Helical" evidence="1">
    <location>
        <begin position="60"/>
        <end position="82"/>
    </location>
</feature>
<keyword evidence="1" id="KW-0472">Membrane</keyword>